<comment type="caution">
    <text evidence="3">The sequence shown here is derived from an EMBL/GenBank/DDBJ whole genome shotgun (WGS) entry which is preliminary data.</text>
</comment>
<reference evidence="3" key="2">
    <citation type="submission" date="2023-05" db="EMBL/GenBank/DDBJ databases">
        <authorList>
            <consortium name="Lawrence Berkeley National Laboratory"/>
            <person name="Steindorff A."/>
            <person name="Hensen N."/>
            <person name="Bonometti L."/>
            <person name="Westerberg I."/>
            <person name="Brannstrom I.O."/>
            <person name="Guillou S."/>
            <person name="Cros-Aarteil S."/>
            <person name="Calhoun S."/>
            <person name="Haridas S."/>
            <person name="Kuo A."/>
            <person name="Mondo S."/>
            <person name="Pangilinan J."/>
            <person name="Riley R."/>
            <person name="Labutti K."/>
            <person name="Andreopoulos B."/>
            <person name="Lipzen A."/>
            <person name="Chen C."/>
            <person name="Yanf M."/>
            <person name="Daum C."/>
            <person name="Ng V."/>
            <person name="Clum A."/>
            <person name="Ohm R."/>
            <person name="Martin F."/>
            <person name="Silar P."/>
            <person name="Natvig D."/>
            <person name="Lalanne C."/>
            <person name="Gautier V."/>
            <person name="Ament-Velasquez S.L."/>
            <person name="Kruys A."/>
            <person name="Hutchinson M.I."/>
            <person name="Powell A.J."/>
            <person name="Barry K."/>
            <person name="Miller A.N."/>
            <person name="Grigoriev I.V."/>
            <person name="Debuchy R."/>
            <person name="Gladieux P."/>
            <person name="Thoren M.H."/>
            <person name="Johannesson H."/>
        </authorList>
    </citation>
    <scope>NUCLEOTIDE SEQUENCE</scope>
    <source>
        <strain evidence="3">PSN309</strain>
    </source>
</reference>
<sequence length="655" mass="76455">MATSPNMILAMLPNEVLHLVFGFADRISLLALKQTCKQFEALVRPYLWCRFIYVDGMEDCENMVAAMDKIADKNDFHKVEEVRVVLGVEEKHEHNDQAHCKADEDGILLTDRFQDSLGGLIRGLSRIDELFTGEPTVVGRRMKTTPALRERSDVRVPGSLTRPRNPAGYTLRIVRARPLENTTYHRDFGSSLYIDPITFELVFQDDPELCPTVEHHHGMLEWARVVRQHKVRPKIRNYARGVTELIWEGWDCLEDLGPEALGKIANRLPDLKVIRANMMTRHQWDVGCDIIRSRLIFLLLAYLDKALPVEEIHIHIPAFSIRDEGREVPFSNHLSRFRFPTQAWFTLGKLQNLRVLNLTGAHDCYATFCMLMQPFDKMSPGYESDSGDDERTADAKRRSRPRLFPKLEILRLEIRPYDGHEKDWIFQYTPHDPFDLIGTRSDPEDRIFRPIDQRYVMNFPRPGIDWDYHLPWHPPGPQTYTQYYRKCYKFLSTNIIKSFVHRYRRTPKTSVIEAITIRVVNAVTACHALQKLTVAAYDRFQEVDVVRLGLNDSEPRPFDREFSFTWERRALRDNGTFGPLVTFTLGEYRDRWRASQRIENAWMDVSPGVLFAYVAYEGDPVYIPRGEDPPPIPRSRPRRNRMYPTTDGRPFPRMY</sequence>
<dbReference type="InterPro" id="IPR036047">
    <property type="entry name" value="F-box-like_dom_sf"/>
</dbReference>
<dbReference type="Pfam" id="PF12937">
    <property type="entry name" value="F-box-like"/>
    <property type="match status" value="1"/>
</dbReference>
<evidence type="ECO:0000256" key="1">
    <source>
        <dbReference type="SAM" id="MobiDB-lite"/>
    </source>
</evidence>
<gene>
    <name evidence="3" type="ORF">QBC35DRAFT_150885</name>
</gene>
<dbReference type="SUPFAM" id="SSF81383">
    <property type="entry name" value="F-box domain"/>
    <property type="match status" value="1"/>
</dbReference>
<dbReference type="PROSITE" id="PS50181">
    <property type="entry name" value="FBOX"/>
    <property type="match status" value="1"/>
</dbReference>
<feature type="region of interest" description="Disordered" evidence="1">
    <location>
        <begin position="624"/>
        <end position="655"/>
    </location>
</feature>
<name>A0AAN7AE34_9PEZI</name>
<dbReference type="Gene3D" id="1.20.1280.50">
    <property type="match status" value="1"/>
</dbReference>
<keyword evidence="4" id="KW-1185">Reference proteome</keyword>
<dbReference type="InterPro" id="IPR001810">
    <property type="entry name" value="F-box_dom"/>
</dbReference>
<proteinExistence type="predicted"/>
<protein>
    <recommendedName>
        <fullName evidence="2">F-box domain-containing protein</fullName>
    </recommendedName>
</protein>
<dbReference type="SMART" id="SM00256">
    <property type="entry name" value="FBOX"/>
    <property type="match status" value="1"/>
</dbReference>
<dbReference type="AlphaFoldDB" id="A0AAN7AE34"/>
<feature type="domain" description="F-box" evidence="2">
    <location>
        <begin position="6"/>
        <end position="51"/>
    </location>
</feature>
<dbReference type="EMBL" id="MU864632">
    <property type="protein sequence ID" value="KAK4182620.1"/>
    <property type="molecule type" value="Genomic_DNA"/>
</dbReference>
<evidence type="ECO:0000313" key="4">
    <source>
        <dbReference type="Proteomes" id="UP001302126"/>
    </source>
</evidence>
<accession>A0AAN7AE34</accession>
<reference evidence="3" key="1">
    <citation type="journal article" date="2023" name="Mol. Phylogenet. Evol.">
        <title>Genome-scale phylogeny and comparative genomics of the fungal order Sordariales.</title>
        <authorList>
            <person name="Hensen N."/>
            <person name="Bonometti L."/>
            <person name="Westerberg I."/>
            <person name="Brannstrom I.O."/>
            <person name="Guillou S."/>
            <person name="Cros-Aarteil S."/>
            <person name="Calhoun S."/>
            <person name="Haridas S."/>
            <person name="Kuo A."/>
            <person name="Mondo S."/>
            <person name="Pangilinan J."/>
            <person name="Riley R."/>
            <person name="LaButti K."/>
            <person name="Andreopoulos B."/>
            <person name="Lipzen A."/>
            <person name="Chen C."/>
            <person name="Yan M."/>
            <person name="Daum C."/>
            <person name="Ng V."/>
            <person name="Clum A."/>
            <person name="Steindorff A."/>
            <person name="Ohm R.A."/>
            <person name="Martin F."/>
            <person name="Silar P."/>
            <person name="Natvig D.O."/>
            <person name="Lalanne C."/>
            <person name="Gautier V."/>
            <person name="Ament-Velasquez S.L."/>
            <person name="Kruys A."/>
            <person name="Hutchinson M.I."/>
            <person name="Powell A.J."/>
            <person name="Barry K."/>
            <person name="Miller A.N."/>
            <person name="Grigoriev I.V."/>
            <person name="Debuchy R."/>
            <person name="Gladieux P."/>
            <person name="Hiltunen Thoren M."/>
            <person name="Johannesson H."/>
        </authorList>
    </citation>
    <scope>NUCLEOTIDE SEQUENCE</scope>
    <source>
        <strain evidence="3">PSN309</strain>
    </source>
</reference>
<evidence type="ECO:0000313" key="3">
    <source>
        <dbReference type="EMBL" id="KAK4182620.1"/>
    </source>
</evidence>
<dbReference type="Proteomes" id="UP001302126">
    <property type="component" value="Unassembled WGS sequence"/>
</dbReference>
<evidence type="ECO:0000259" key="2">
    <source>
        <dbReference type="PROSITE" id="PS50181"/>
    </source>
</evidence>
<organism evidence="3 4">
    <name type="scientific">Podospora australis</name>
    <dbReference type="NCBI Taxonomy" id="1536484"/>
    <lineage>
        <taxon>Eukaryota</taxon>
        <taxon>Fungi</taxon>
        <taxon>Dikarya</taxon>
        <taxon>Ascomycota</taxon>
        <taxon>Pezizomycotina</taxon>
        <taxon>Sordariomycetes</taxon>
        <taxon>Sordariomycetidae</taxon>
        <taxon>Sordariales</taxon>
        <taxon>Podosporaceae</taxon>
        <taxon>Podospora</taxon>
    </lineage>
</organism>